<sequence length="129" mass="14624">MNIEKHHKQDIATRQVETALLLYFAQKDLFSVITLAGAAEEIFGQLLLLREPGEKQGAFRSVLELLRPAKARATRELAGAHETDLYVHMDVRHEAEFLLGRAIDAYFALTGELSGNMRKFNEEVRSRRG</sequence>
<dbReference type="EMBL" id="CP096574">
    <property type="protein sequence ID" value="UPU34562.1"/>
    <property type="molecule type" value="Genomic_DNA"/>
</dbReference>
<evidence type="ECO:0000313" key="1">
    <source>
        <dbReference type="EMBL" id="GFO66020.1"/>
    </source>
</evidence>
<keyword evidence="4" id="KW-1185">Reference proteome</keyword>
<reference evidence="2" key="3">
    <citation type="submission" date="2022-04" db="EMBL/GenBank/DDBJ databases">
        <authorList>
            <person name="Liu G."/>
        </authorList>
    </citation>
    <scope>NUCLEOTIDE SEQUENCE</scope>
    <source>
        <strain evidence="2">RG22</strain>
    </source>
</reference>
<evidence type="ECO:0000313" key="2">
    <source>
        <dbReference type="EMBL" id="UPU34562.1"/>
    </source>
</evidence>
<evidence type="ECO:0000313" key="3">
    <source>
        <dbReference type="Proteomes" id="UP000568888"/>
    </source>
</evidence>
<dbReference type="EMBL" id="BLXY01000015">
    <property type="protein sequence ID" value="GFO66020.1"/>
    <property type="molecule type" value="Genomic_DNA"/>
</dbReference>
<reference evidence="1" key="2">
    <citation type="journal article" date="2021" name="Int. J. Syst. Evol. Microbiol.">
        <title>Geomonas silvestris sp. nov., Geomonas paludis sp. nov. and Geomonas limicola sp. nov., isolated from terrestrial environments, and emended description of the genus Geomonas.</title>
        <authorList>
            <person name="Itoh H."/>
            <person name="Xu Z."/>
            <person name="Masuda Y."/>
            <person name="Ushijima N."/>
            <person name="Hayakawa C."/>
            <person name="Shiratori Y."/>
            <person name="Senoo K."/>
        </authorList>
    </citation>
    <scope>NUCLEOTIDE SEQUENCE</scope>
    <source>
        <strain evidence="1">Red736</strain>
    </source>
</reference>
<name>A0A6V8N0Y4_9BACT</name>
<organism evidence="1 3">
    <name type="scientific">Geomonas paludis</name>
    <dbReference type="NCBI Taxonomy" id="2740185"/>
    <lineage>
        <taxon>Bacteria</taxon>
        <taxon>Pseudomonadati</taxon>
        <taxon>Thermodesulfobacteriota</taxon>
        <taxon>Desulfuromonadia</taxon>
        <taxon>Geobacterales</taxon>
        <taxon>Geobacteraceae</taxon>
        <taxon>Geomonas</taxon>
    </lineage>
</organism>
<proteinExistence type="predicted"/>
<dbReference type="AlphaFoldDB" id="A0A6V8N0Y4"/>
<dbReference type="Proteomes" id="UP000568888">
    <property type="component" value="Unassembled WGS sequence"/>
</dbReference>
<evidence type="ECO:0000313" key="4">
    <source>
        <dbReference type="Proteomes" id="UP000831485"/>
    </source>
</evidence>
<dbReference type="RefSeq" id="WP_183350608.1">
    <property type="nucleotide sequence ID" value="NZ_BLXY01000015.1"/>
</dbReference>
<accession>A0A6V8N0Y4</accession>
<protein>
    <submittedName>
        <fullName evidence="1">Uncharacterized protein</fullName>
    </submittedName>
</protein>
<gene>
    <name evidence="1" type="ORF">GMPD_39390</name>
    <name evidence="2" type="ORF">M1B72_14025</name>
</gene>
<dbReference type="Proteomes" id="UP000831485">
    <property type="component" value="Chromosome"/>
</dbReference>
<reference evidence="3" key="1">
    <citation type="submission" date="2020-06" db="EMBL/GenBank/DDBJ databases">
        <title>Draft genomic sequecing of Geomonas sp. Red736.</title>
        <authorList>
            <person name="Itoh H."/>
            <person name="Xu Z.X."/>
            <person name="Ushijima N."/>
            <person name="Masuda Y."/>
            <person name="Shiratori Y."/>
            <person name="Senoo K."/>
        </authorList>
    </citation>
    <scope>NUCLEOTIDE SEQUENCE [LARGE SCALE GENOMIC DNA]</scope>
    <source>
        <strain evidence="3">Red736</strain>
    </source>
</reference>